<comment type="function">
    <text evidence="16">Component of the coat protein complex II (COPII) which promotes the formation of transport vesicles from the endoplasmic reticulum (ER). The coat has two main functions, the physical deformation of the endoplasmic reticulum membrane into vesicles and the selection of cargo molecules.</text>
</comment>
<dbReference type="Gene3D" id="3.40.50.410">
    <property type="entry name" value="von Willebrand factor, type A domain"/>
    <property type="match status" value="1"/>
</dbReference>
<comment type="subcellular location">
    <subcellularLocation>
        <location evidence="2">Cytoplasmic vesicle</location>
        <location evidence="2">COPII-coated vesicle membrane</location>
        <topology evidence="2">Peripheral membrane protein</topology>
        <orientation evidence="2">Cytoplasmic side</orientation>
    </subcellularLocation>
    <subcellularLocation>
        <location evidence="3">Endoplasmic reticulum membrane</location>
        <topology evidence="3">Peripheral membrane protein</topology>
        <orientation evidence="3">Cytoplasmic side</orientation>
    </subcellularLocation>
    <subcellularLocation>
        <location evidence="1">Golgi apparatus membrane</location>
        <topology evidence="1">Peripheral membrane protein</topology>
        <orientation evidence="1">Cytoplasmic side</orientation>
    </subcellularLocation>
</comment>
<feature type="coiled-coil region" evidence="17">
    <location>
        <begin position="925"/>
        <end position="985"/>
    </location>
</feature>
<dbReference type="Pfam" id="PF04811">
    <property type="entry name" value="Sec23_trunk"/>
    <property type="match status" value="1"/>
</dbReference>
<keyword evidence="11" id="KW-0931">ER-Golgi transport</keyword>
<feature type="compositionally biased region" description="Polar residues" evidence="18">
    <location>
        <begin position="754"/>
        <end position="764"/>
    </location>
</feature>
<dbReference type="InterPro" id="IPR012990">
    <property type="entry name" value="Beta-sandwich_Sec23_24"/>
</dbReference>
<name>A0AAV7ZC80_9EUKA</name>
<protein>
    <recommendedName>
        <fullName evidence="6">Protein transport protein SEC23</fullName>
    </recommendedName>
    <alternativeName>
        <fullName evidence="5">Protein transport protein sec23</fullName>
    </alternativeName>
</protein>
<dbReference type="InterPro" id="IPR006895">
    <property type="entry name" value="Znf_Sec23_Sec24"/>
</dbReference>
<dbReference type="InterPro" id="IPR006900">
    <property type="entry name" value="Sec23/24_helical_dom"/>
</dbReference>
<accession>A0AAV7ZC80</accession>
<feature type="coiled-coil region" evidence="17">
    <location>
        <begin position="1019"/>
        <end position="1053"/>
    </location>
</feature>
<evidence type="ECO:0000256" key="1">
    <source>
        <dbReference type="ARBA" id="ARBA00004255"/>
    </source>
</evidence>
<dbReference type="Gene3D" id="2.30.30.380">
    <property type="entry name" value="Zn-finger domain of Sec23/24"/>
    <property type="match status" value="1"/>
</dbReference>
<feature type="region of interest" description="Disordered" evidence="18">
    <location>
        <begin position="742"/>
        <end position="770"/>
    </location>
</feature>
<evidence type="ECO:0000256" key="6">
    <source>
        <dbReference type="ARBA" id="ARBA00021212"/>
    </source>
</evidence>
<feature type="compositionally biased region" description="Low complexity" evidence="18">
    <location>
        <begin position="478"/>
        <end position="489"/>
    </location>
</feature>
<dbReference type="InterPro" id="IPR007123">
    <property type="entry name" value="Gelsolin-like_dom"/>
</dbReference>
<comment type="similarity">
    <text evidence="4">Belongs to the SEC23/SEC24 family. SEC23 subfamily.</text>
</comment>
<keyword evidence="15" id="KW-0968">Cytoplasmic vesicle</keyword>
<evidence type="ECO:0000256" key="13">
    <source>
        <dbReference type="ARBA" id="ARBA00023034"/>
    </source>
</evidence>
<evidence type="ECO:0000313" key="25">
    <source>
        <dbReference type="Proteomes" id="UP001146793"/>
    </source>
</evidence>
<evidence type="ECO:0000256" key="18">
    <source>
        <dbReference type="SAM" id="MobiDB-lite"/>
    </source>
</evidence>
<dbReference type="SUPFAM" id="SSF81995">
    <property type="entry name" value="beta-sandwich domain of Sec23/24"/>
    <property type="match status" value="1"/>
</dbReference>
<evidence type="ECO:0000256" key="2">
    <source>
        <dbReference type="ARBA" id="ARBA00004299"/>
    </source>
</evidence>
<feature type="compositionally biased region" description="Basic residues" evidence="18">
    <location>
        <begin position="824"/>
        <end position="848"/>
    </location>
</feature>
<feature type="domain" description="Gelsolin-like" evidence="19">
    <location>
        <begin position="649"/>
        <end position="738"/>
    </location>
</feature>
<organism evidence="24 25">
    <name type="scientific">Anaeramoeba flamelloides</name>
    <dbReference type="NCBI Taxonomy" id="1746091"/>
    <lineage>
        <taxon>Eukaryota</taxon>
        <taxon>Metamonada</taxon>
        <taxon>Anaeramoebidae</taxon>
        <taxon>Anaeramoeba</taxon>
    </lineage>
</organism>
<comment type="caution">
    <text evidence="24">The sequence shown here is derived from an EMBL/GenBank/DDBJ whole genome shotgun (WGS) entry which is preliminary data.</text>
</comment>
<keyword evidence="12" id="KW-0653">Protein transport</keyword>
<dbReference type="FunFam" id="2.30.30.380:FF:000001">
    <property type="entry name" value="Protein transport protein SEC23"/>
    <property type="match status" value="1"/>
</dbReference>
<feature type="domain" description="Sec23/Sec24 trunk" evidence="21">
    <location>
        <begin position="122"/>
        <end position="385"/>
    </location>
</feature>
<dbReference type="Gene3D" id="1.20.120.730">
    <property type="entry name" value="Sec23/Sec24 helical domain"/>
    <property type="match status" value="1"/>
</dbReference>
<evidence type="ECO:0000256" key="12">
    <source>
        <dbReference type="ARBA" id="ARBA00022927"/>
    </source>
</evidence>
<evidence type="ECO:0000313" key="24">
    <source>
        <dbReference type="EMBL" id="KAJ3438551.1"/>
    </source>
</evidence>
<dbReference type="SUPFAM" id="SSF53300">
    <property type="entry name" value="vWA-like"/>
    <property type="match status" value="1"/>
</dbReference>
<evidence type="ECO:0000259" key="23">
    <source>
        <dbReference type="Pfam" id="PF08033"/>
    </source>
</evidence>
<feature type="compositionally biased region" description="Basic and acidic residues" evidence="18">
    <location>
        <begin position="1131"/>
        <end position="1140"/>
    </location>
</feature>
<dbReference type="GO" id="GO:0005789">
    <property type="term" value="C:endoplasmic reticulum membrane"/>
    <property type="evidence" value="ECO:0007669"/>
    <property type="project" value="UniProtKB-SubCell"/>
</dbReference>
<dbReference type="FunFam" id="3.40.50.410:FF:000043">
    <property type="entry name" value="Protein transport protein SEC23"/>
    <property type="match status" value="1"/>
</dbReference>
<evidence type="ECO:0000259" key="19">
    <source>
        <dbReference type="Pfam" id="PF00626"/>
    </source>
</evidence>
<evidence type="ECO:0000256" key="11">
    <source>
        <dbReference type="ARBA" id="ARBA00022892"/>
    </source>
</evidence>
<dbReference type="InterPro" id="IPR037364">
    <property type="entry name" value="Sec23"/>
</dbReference>
<dbReference type="SUPFAM" id="SSF82919">
    <property type="entry name" value="Zn-finger domain of Sec23/24"/>
    <property type="match status" value="1"/>
</dbReference>
<dbReference type="GO" id="GO:0008270">
    <property type="term" value="F:zinc ion binding"/>
    <property type="evidence" value="ECO:0007669"/>
    <property type="project" value="InterPro"/>
</dbReference>
<dbReference type="Pfam" id="PF08033">
    <property type="entry name" value="Sec23_BS"/>
    <property type="match status" value="1"/>
</dbReference>
<dbReference type="InterPro" id="IPR036180">
    <property type="entry name" value="Gelsolin-like_dom_sf"/>
</dbReference>
<dbReference type="EMBL" id="JANTQA010000032">
    <property type="protein sequence ID" value="KAJ3438551.1"/>
    <property type="molecule type" value="Genomic_DNA"/>
</dbReference>
<gene>
    <name evidence="24" type="ORF">M0812_14558</name>
</gene>
<dbReference type="Gene3D" id="3.40.20.10">
    <property type="entry name" value="Severin"/>
    <property type="match status" value="1"/>
</dbReference>
<dbReference type="InterPro" id="IPR036175">
    <property type="entry name" value="Sec23/24_helical_dom_sf"/>
</dbReference>
<evidence type="ECO:0000256" key="15">
    <source>
        <dbReference type="ARBA" id="ARBA00023329"/>
    </source>
</evidence>
<evidence type="ECO:0000259" key="21">
    <source>
        <dbReference type="Pfam" id="PF04811"/>
    </source>
</evidence>
<proteinExistence type="inferred from homology"/>
<keyword evidence="8" id="KW-0479">Metal-binding</keyword>
<keyword evidence="7" id="KW-0813">Transport</keyword>
<evidence type="ECO:0000256" key="9">
    <source>
        <dbReference type="ARBA" id="ARBA00022824"/>
    </source>
</evidence>
<feature type="compositionally biased region" description="Acidic residues" evidence="18">
    <location>
        <begin position="1093"/>
        <end position="1108"/>
    </location>
</feature>
<evidence type="ECO:0000256" key="8">
    <source>
        <dbReference type="ARBA" id="ARBA00022723"/>
    </source>
</evidence>
<evidence type="ECO:0000256" key="3">
    <source>
        <dbReference type="ARBA" id="ARBA00004397"/>
    </source>
</evidence>
<dbReference type="InterPro" id="IPR029006">
    <property type="entry name" value="ADF-H/Gelsolin-like_dom_sf"/>
</dbReference>
<keyword evidence="10" id="KW-0862">Zinc</keyword>
<feature type="domain" description="Zinc finger Sec23/Sec24-type" evidence="20">
    <location>
        <begin position="53"/>
        <end position="91"/>
    </location>
</feature>
<dbReference type="GO" id="GO:0070971">
    <property type="term" value="C:endoplasmic reticulum exit site"/>
    <property type="evidence" value="ECO:0007669"/>
    <property type="project" value="TreeGrafter"/>
</dbReference>
<keyword evidence="9" id="KW-0256">Endoplasmic reticulum</keyword>
<dbReference type="Pfam" id="PF00626">
    <property type="entry name" value="Gelsolin"/>
    <property type="match status" value="1"/>
</dbReference>
<dbReference type="InterPro" id="IPR036465">
    <property type="entry name" value="vWFA_dom_sf"/>
</dbReference>
<dbReference type="GO" id="GO:0006886">
    <property type="term" value="P:intracellular protein transport"/>
    <property type="evidence" value="ECO:0007669"/>
    <property type="project" value="InterPro"/>
</dbReference>
<evidence type="ECO:0000256" key="14">
    <source>
        <dbReference type="ARBA" id="ARBA00023136"/>
    </source>
</evidence>
<sequence length="1354" mass="157370">MDFYENEDKNGVRYSWNVFPSSKLELDQLVVPLGSLYTPLKQTQDLLTVNYNPVSCNGCKSILNPYCQVNYQNKTWICPFCHQRNSLPQGYHSITSTNLPAELIQTYTTLEYKLSRAPPPGVCYLFVLDLCTDSDEFELVKESLLEAITLLPENAVVGLITFGKHVRVHELTFSQLPKSYIIRGDKRHSTESVKEMLELPKMPIVLEREDLTNNKSNSHPVSTIHRILQKASDCEFVLSTLIEQLRPSSWPVIRGQRPDRAVGNAIHVAESILSSRTGAGRIIALLSGAGTVGPGSVVGFERTQAIRSHHDLLKGNAKYTIPAKKFYHEIAERASQNSHSIDIFSVAFDQIGLFEMISCPRLTGGCVCVCESYKHENFKKSFNNLFQPNSYHFDARIQVKTSKNLQYIGCLGNCSSAIPQKKKKTSISLSETSVYKNLMQKSSQLRIATVTNNQTFAFQFDLVQKKPNQDQNESNKNQQQQQQQQQRQQQQQQQEIGLIQYLTLYQHHEGNWRVRVTTTAHRIVSTKTQFQTIKYGFDQEAASVLVARKSMNKTESENPKNIIRWLDKNLITFSTKFGTYAKNQPRTFQLEQNFSLYPQFMFNLRRSPFLKIFGYSPDETSFHKHCLFQENVQNSILMFQPMLFQYSMTDVPKPVLLDSSSVKKDCILLLDTFFVVLVWRGKQIAKWVKLGYQDQEEYKDFKTLIQMPIRDAQNLIKDRFPYPRFVQCNQGTSQARLLQSRVNPSKRYTRSNEKVQQFSNLQTDNENENEGLTDDVSFEVFMSHLKNFKYVKNNIFCAWHGQFCSKCNSGKYCHQSHGEETKSRKSNKNPHKQKNQSKQKNQRKRKKSQTQSQNHLCRNCIQLWRKWNASGNTIIKTLYERIQVSNFEEDSESDEKTDSDEDYIDEEEEEVVKDTNLCHQPSYNAEEMQVYLMAEEKTMKELELQNLERGGKKEEKKGKGEHEIRNNLEVKILQVIKQNEQLKNIISPKDNIKNKKKFLKKTDLWDLLKNAILQKRISNQGIENKIEDQNDEIEDLEGQISEIVSERDNLVQKLSLNLIELQKSETLNMNSSTRETSQGGFSSTHKETSTHDSEDEDYEHDEEDDYFTNEESYGELNKNKSQQQQEEEQEEQRVVEERSTKQKKGFQTNLARKLDKRLAFLAQLELDIRSLENTKTLRLNEIKRLIEQIVTRQNDNKEMAQSLKQITDKMDQIGSKLHQIEVLKHETNTMVMKHKSQSERNQKLTNELQILKSKIEKKQKVLQKIRQLRVKVAKFRKILSIKQKRFAKALDNSRKESSKIKKAVSQMEGILQINHQSSRNTSQPRQLVIRIIEAQKRLEQITEDNEKLREKLMK</sequence>
<dbReference type="GO" id="GO:0090110">
    <property type="term" value="P:COPII-coated vesicle cargo loading"/>
    <property type="evidence" value="ECO:0007669"/>
    <property type="project" value="TreeGrafter"/>
</dbReference>
<dbReference type="SUPFAM" id="SSF81811">
    <property type="entry name" value="Helical domain of Sec23/24"/>
    <property type="match status" value="1"/>
</dbReference>
<feature type="region of interest" description="Disordered" evidence="18">
    <location>
        <begin position="1067"/>
        <end position="1147"/>
    </location>
</feature>
<feature type="domain" description="Sec23/Sec24 beta-sandwich" evidence="23">
    <location>
        <begin position="393"/>
        <end position="523"/>
    </location>
</feature>
<evidence type="ECO:0000256" key="10">
    <source>
        <dbReference type="ARBA" id="ARBA00022833"/>
    </source>
</evidence>
<keyword evidence="17" id="KW-0175">Coiled coil</keyword>
<dbReference type="InterPro" id="IPR036174">
    <property type="entry name" value="Znf_Sec23_Sec24_sf"/>
</dbReference>
<evidence type="ECO:0000256" key="17">
    <source>
        <dbReference type="SAM" id="Coils"/>
    </source>
</evidence>
<dbReference type="GO" id="GO:0000139">
    <property type="term" value="C:Golgi membrane"/>
    <property type="evidence" value="ECO:0007669"/>
    <property type="project" value="UniProtKB-SubCell"/>
</dbReference>
<evidence type="ECO:0000256" key="16">
    <source>
        <dbReference type="ARBA" id="ARBA00025471"/>
    </source>
</evidence>
<dbReference type="InterPro" id="IPR006896">
    <property type="entry name" value="Sec23/24_trunk_dom"/>
</dbReference>
<evidence type="ECO:0000259" key="20">
    <source>
        <dbReference type="Pfam" id="PF04810"/>
    </source>
</evidence>
<feature type="compositionally biased region" description="Polar residues" evidence="18">
    <location>
        <begin position="1067"/>
        <end position="1083"/>
    </location>
</feature>
<feature type="region of interest" description="Disordered" evidence="18">
    <location>
        <begin position="815"/>
        <end position="853"/>
    </location>
</feature>
<dbReference type="Pfam" id="PF04810">
    <property type="entry name" value="zf-Sec23_Sec24"/>
    <property type="match status" value="1"/>
</dbReference>
<dbReference type="FunFam" id="3.40.20.10:FF:000041">
    <property type="entry name" value="Protein transport protein SEC23"/>
    <property type="match status" value="1"/>
</dbReference>
<reference evidence="24" key="1">
    <citation type="submission" date="2022-08" db="EMBL/GenBank/DDBJ databases">
        <title>Novel sulphate-reducing endosymbionts in the free-living metamonad Anaeramoeba.</title>
        <authorList>
            <person name="Jerlstrom-Hultqvist J."/>
            <person name="Cepicka I."/>
            <person name="Gallot-Lavallee L."/>
            <person name="Salas-Leiva D."/>
            <person name="Curtis B.A."/>
            <person name="Zahonova K."/>
            <person name="Pipaliya S."/>
            <person name="Dacks J."/>
            <person name="Roger A.J."/>
        </authorList>
    </citation>
    <scope>NUCLEOTIDE SEQUENCE</scope>
    <source>
        <strain evidence="24">Busselton2</strain>
    </source>
</reference>
<keyword evidence="14" id="KW-0472">Membrane</keyword>
<evidence type="ECO:0000256" key="5">
    <source>
        <dbReference type="ARBA" id="ARBA00013451"/>
    </source>
</evidence>
<dbReference type="SUPFAM" id="SSF82754">
    <property type="entry name" value="C-terminal, gelsolin-like domain of Sec23/24"/>
    <property type="match status" value="1"/>
</dbReference>
<dbReference type="GO" id="GO:0005096">
    <property type="term" value="F:GTPase activator activity"/>
    <property type="evidence" value="ECO:0007669"/>
    <property type="project" value="TreeGrafter"/>
</dbReference>
<evidence type="ECO:0000256" key="7">
    <source>
        <dbReference type="ARBA" id="ARBA00022448"/>
    </source>
</evidence>
<feature type="coiled-coil region" evidence="17">
    <location>
        <begin position="1234"/>
        <end position="1271"/>
    </location>
</feature>
<evidence type="ECO:0000256" key="4">
    <source>
        <dbReference type="ARBA" id="ARBA00009210"/>
    </source>
</evidence>
<dbReference type="GO" id="GO:0030127">
    <property type="term" value="C:COPII vesicle coat"/>
    <property type="evidence" value="ECO:0007669"/>
    <property type="project" value="InterPro"/>
</dbReference>
<keyword evidence="13" id="KW-0333">Golgi apparatus</keyword>
<dbReference type="PANTHER" id="PTHR11141">
    <property type="entry name" value="PROTEIN TRANSPORT PROTEIN SEC23"/>
    <property type="match status" value="1"/>
</dbReference>
<dbReference type="Proteomes" id="UP001146793">
    <property type="component" value="Unassembled WGS sequence"/>
</dbReference>
<dbReference type="Gene3D" id="2.60.40.1670">
    <property type="entry name" value="beta-sandwich domain of Sec23/24"/>
    <property type="match status" value="1"/>
</dbReference>
<feature type="domain" description="Sec23/Sec24 helical" evidence="22">
    <location>
        <begin position="538"/>
        <end position="636"/>
    </location>
</feature>
<feature type="region of interest" description="Disordered" evidence="18">
    <location>
        <begin position="467"/>
        <end position="489"/>
    </location>
</feature>
<evidence type="ECO:0000259" key="22">
    <source>
        <dbReference type="Pfam" id="PF04815"/>
    </source>
</evidence>
<dbReference type="Pfam" id="PF04815">
    <property type="entry name" value="Sec23_helical"/>
    <property type="match status" value="1"/>
</dbReference>
<dbReference type="PANTHER" id="PTHR11141:SF0">
    <property type="entry name" value="PROTEIN TRANSPORT PROTEIN SEC23"/>
    <property type="match status" value="1"/>
</dbReference>